<evidence type="ECO:0000313" key="4">
    <source>
        <dbReference type="EMBL" id="CAJ1395262.1"/>
    </source>
</evidence>
<dbReference type="InterPro" id="IPR027417">
    <property type="entry name" value="P-loop_NTPase"/>
</dbReference>
<dbReference type="GO" id="GO:0005524">
    <property type="term" value="F:ATP binding"/>
    <property type="evidence" value="ECO:0007669"/>
    <property type="project" value="UniProtKB-KW"/>
</dbReference>
<reference evidence="4" key="1">
    <citation type="submission" date="2023-08" db="EMBL/GenBank/DDBJ databases">
        <authorList>
            <person name="Chen Y."/>
            <person name="Shah S."/>
            <person name="Dougan E. K."/>
            <person name="Thang M."/>
            <person name="Chan C."/>
        </authorList>
    </citation>
    <scope>NUCLEOTIDE SEQUENCE</scope>
</reference>
<dbReference type="Gene3D" id="3.40.50.300">
    <property type="entry name" value="P-loop containing nucleotide triphosphate hydrolases"/>
    <property type="match status" value="1"/>
</dbReference>
<dbReference type="EMBL" id="CAUJNA010003112">
    <property type="protein sequence ID" value="CAJ1395262.1"/>
    <property type="molecule type" value="Genomic_DNA"/>
</dbReference>
<name>A0AA36IXF1_9DINO</name>
<evidence type="ECO:0000256" key="2">
    <source>
        <dbReference type="ARBA" id="ARBA00022840"/>
    </source>
</evidence>
<keyword evidence="1" id="KW-0547">Nucleotide-binding</keyword>
<dbReference type="AlphaFoldDB" id="A0AA36IXF1"/>
<feature type="domain" description="Zeta toxin" evidence="3">
    <location>
        <begin position="173"/>
        <end position="342"/>
    </location>
</feature>
<protein>
    <recommendedName>
        <fullName evidence="3">Zeta toxin domain-containing protein</fullName>
    </recommendedName>
</protein>
<accession>A0AA36IXF1</accession>
<proteinExistence type="predicted"/>
<dbReference type="Pfam" id="PF06414">
    <property type="entry name" value="Zeta_toxin"/>
    <property type="match status" value="1"/>
</dbReference>
<sequence length="403" mass="44091">MEPGRMACPGHFLEVPLRGNCPSAPSGGLRSLPPKARCDWHTATAALAPVLEARRRQALRRRCAVAERRAEPCAAGGSACGKIWAVRRRSLEVLREAVEAQHVANSYDWARPSWQNYADNTGSATCRVANGRSEIDWDYHGIYTESRCDMQDAMVAAMIEEAEAREARGTPQSATSSPCAVFSAGAIGVGKSYTVGWLADQGLMPSLISSVYIDPDIIARGMPEWQGYQDHLGHGPNGHEMCLKEAGLISELALWASLEKGLSVCVDSSLRDGAWHRQLFQKICEQRPQYRLTLLHVEVAEAEVVPVLLRRAEARAAQSGRKVPEEAIRRSAAVVPSSVAEVCDVVDLYVRVHNGGMKEGSEPYIAGLCARDEDSARLFSDSAEDQKAASARLADFLWRPVRR</sequence>
<keyword evidence="2" id="KW-0067">ATP-binding</keyword>
<comment type="caution">
    <text evidence="4">The sequence shown here is derived from an EMBL/GenBank/DDBJ whole genome shotgun (WGS) entry which is preliminary data.</text>
</comment>
<dbReference type="Proteomes" id="UP001178507">
    <property type="component" value="Unassembled WGS sequence"/>
</dbReference>
<evidence type="ECO:0000259" key="3">
    <source>
        <dbReference type="Pfam" id="PF06414"/>
    </source>
</evidence>
<evidence type="ECO:0000256" key="1">
    <source>
        <dbReference type="ARBA" id="ARBA00022741"/>
    </source>
</evidence>
<evidence type="ECO:0000313" key="5">
    <source>
        <dbReference type="Proteomes" id="UP001178507"/>
    </source>
</evidence>
<dbReference type="InterPro" id="IPR010488">
    <property type="entry name" value="Zeta_toxin_domain"/>
</dbReference>
<keyword evidence="5" id="KW-1185">Reference proteome</keyword>
<dbReference type="GO" id="GO:0016301">
    <property type="term" value="F:kinase activity"/>
    <property type="evidence" value="ECO:0007669"/>
    <property type="project" value="InterPro"/>
</dbReference>
<organism evidence="4 5">
    <name type="scientific">Effrenium voratum</name>
    <dbReference type="NCBI Taxonomy" id="2562239"/>
    <lineage>
        <taxon>Eukaryota</taxon>
        <taxon>Sar</taxon>
        <taxon>Alveolata</taxon>
        <taxon>Dinophyceae</taxon>
        <taxon>Suessiales</taxon>
        <taxon>Symbiodiniaceae</taxon>
        <taxon>Effrenium</taxon>
    </lineage>
</organism>
<gene>
    <name evidence="4" type="ORF">EVOR1521_LOCUS19728</name>
</gene>